<dbReference type="EMBL" id="MT143583">
    <property type="protein sequence ID" value="QJA98470.1"/>
    <property type="molecule type" value="Genomic_DNA"/>
</dbReference>
<gene>
    <name evidence="3" type="ORF">MM171A01761_0011</name>
    <name evidence="4" type="ORF">MM171B02188_0003</name>
</gene>
<feature type="region of interest" description="Disordered" evidence="1">
    <location>
        <begin position="113"/>
        <end position="184"/>
    </location>
</feature>
<evidence type="ECO:0000256" key="1">
    <source>
        <dbReference type="SAM" id="MobiDB-lite"/>
    </source>
</evidence>
<dbReference type="Pfam" id="PF07261">
    <property type="entry name" value="DnaB_2"/>
    <property type="match status" value="1"/>
</dbReference>
<dbReference type="InterPro" id="IPR034829">
    <property type="entry name" value="DnaD-like_sf"/>
</dbReference>
<feature type="domain" description="DnaB/C C-terminal" evidence="2">
    <location>
        <begin position="205"/>
        <end position="262"/>
    </location>
</feature>
<evidence type="ECO:0000259" key="2">
    <source>
        <dbReference type="Pfam" id="PF07261"/>
    </source>
</evidence>
<accession>A0A6M3LT79</accession>
<name>A0A6M3LT79_9ZZZZ</name>
<dbReference type="EMBL" id="MT143722">
    <property type="protein sequence ID" value="QJB01655.1"/>
    <property type="molecule type" value="Genomic_DNA"/>
</dbReference>
<feature type="compositionally biased region" description="Basic and acidic residues" evidence="1">
    <location>
        <begin position="275"/>
        <end position="288"/>
    </location>
</feature>
<protein>
    <submittedName>
        <fullName evidence="3">Putative DnaB domain protein</fullName>
    </submittedName>
</protein>
<feature type="compositionally biased region" description="Basic and acidic residues" evidence="1">
    <location>
        <begin position="152"/>
        <end position="174"/>
    </location>
</feature>
<evidence type="ECO:0000313" key="3">
    <source>
        <dbReference type="EMBL" id="QJA98470.1"/>
    </source>
</evidence>
<feature type="region of interest" description="Disordered" evidence="1">
    <location>
        <begin position="263"/>
        <end position="308"/>
    </location>
</feature>
<reference evidence="3" key="1">
    <citation type="submission" date="2020-03" db="EMBL/GenBank/DDBJ databases">
        <title>The deep terrestrial virosphere.</title>
        <authorList>
            <person name="Holmfeldt K."/>
            <person name="Nilsson E."/>
            <person name="Simone D."/>
            <person name="Lopez-Fernandez M."/>
            <person name="Wu X."/>
            <person name="de Brujin I."/>
            <person name="Lundin D."/>
            <person name="Andersson A."/>
            <person name="Bertilsson S."/>
            <person name="Dopson M."/>
        </authorList>
    </citation>
    <scope>NUCLEOTIDE SEQUENCE</scope>
    <source>
        <strain evidence="3">MM171A01761</strain>
        <strain evidence="4">MM171B02188</strain>
    </source>
</reference>
<dbReference type="Gene3D" id="1.10.10.630">
    <property type="entry name" value="DnaD domain-like"/>
    <property type="match status" value="1"/>
</dbReference>
<dbReference type="InterPro" id="IPR006343">
    <property type="entry name" value="DnaB/C_C"/>
</dbReference>
<organism evidence="3">
    <name type="scientific">viral metagenome</name>
    <dbReference type="NCBI Taxonomy" id="1070528"/>
    <lineage>
        <taxon>unclassified sequences</taxon>
        <taxon>metagenomes</taxon>
        <taxon>organismal metagenomes</taxon>
    </lineage>
</organism>
<sequence>MRAWRKIHATILESEQVALLSDGAVVLLTFLIAAQDDDGYYPWTPTKIRRLTISRPNWTPEEINIFVNEIVEAGIAKWEGAGILLINGQKLNGRLRSDVPLFHYQRDNDEALSTGRIRPVDGVDTKEAKDQESRESKADTLRIRPVYAPDTESIHREEESRLNKTKIRPEEEKPLPPGLSGAGGVGNHDADFYGELPKPSNIMVLYEAEVGLLTPLIAEELEDAEKLYPAQWVEDAFREAVELNKRSWRYIEAILKRWAREGKDNGRTQGNHAKRGGDSRRDQGRYNPEDDPYASITTVVNVDTPDDD</sequence>
<feature type="compositionally biased region" description="Basic and acidic residues" evidence="1">
    <location>
        <begin position="118"/>
        <end position="142"/>
    </location>
</feature>
<feature type="compositionally biased region" description="Low complexity" evidence="1">
    <location>
        <begin position="297"/>
        <end position="308"/>
    </location>
</feature>
<dbReference type="NCBIfam" id="TIGR01446">
    <property type="entry name" value="DnaD_dom"/>
    <property type="match status" value="1"/>
</dbReference>
<evidence type="ECO:0000313" key="4">
    <source>
        <dbReference type="EMBL" id="QJB01655.1"/>
    </source>
</evidence>
<proteinExistence type="predicted"/>
<dbReference type="AlphaFoldDB" id="A0A6M3LT79"/>
<dbReference type="SUPFAM" id="SSF158499">
    <property type="entry name" value="DnaD domain-like"/>
    <property type="match status" value="1"/>
</dbReference>